<comment type="caution">
    <text evidence="3">The sequence shown here is derived from an EMBL/GenBank/DDBJ whole genome shotgun (WGS) entry which is preliminary data.</text>
</comment>
<sequence length="432" mass="47208">MTRPRSLQHRTARASVGRRPAFTATVFAAVAGTVLAAAATTAPTATAAEPARSVPVINGDFTEPSFTASGSGDKLRGWTVQYPYRLLPADAAHPDNLPALLLRNKRATDQSVSQRLRGVRTGAKVTITFDDNTGACTGAQLANGQPYTLQGSGGPQQKITTDPGSTDWHRGRTYTFTAGENEPLITFASTQTTGRWECGPLIAKVRATHVPPLVDKTVPKNRLPAPEAFEGNNRIDTRTAADHCASARNNCTYTVDSTYSYTYYDKARIIGETYLNCTRNTVEHDRPVRFTGRSQDNLSQQAGIDRLPNLKDNLNQQFETGVTKSSSEPWRWTTTADRKIHEIIEAGEASWIEAQPGRQRTDGWFTSDTDDPDKQIRLYVVADGPSPLVPDRIYQRTGPMTSAEQQRCRSDRPTAPTPVDADAPASATDRDD</sequence>
<dbReference type="OrthoDB" id="3860791at2"/>
<accession>A0A1E5P1F6</accession>
<proteinExistence type="predicted"/>
<dbReference type="InterPro" id="IPR006311">
    <property type="entry name" value="TAT_signal"/>
</dbReference>
<dbReference type="AlphaFoldDB" id="A0A1E5P1F6"/>
<gene>
    <name evidence="3" type="ORF">AS594_01225</name>
</gene>
<dbReference type="PROSITE" id="PS51318">
    <property type="entry name" value="TAT"/>
    <property type="match status" value="1"/>
</dbReference>
<protein>
    <submittedName>
        <fullName evidence="3">Uncharacterized protein</fullName>
    </submittedName>
</protein>
<feature type="compositionally biased region" description="Low complexity" evidence="1">
    <location>
        <begin position="413"/>
        <end position="432"/>
    </location>
</feature>
<evidence type="ECO:0000256" key="1">
    <source>
        <dbReference type="SAM" id="MobiDB-lite"/>
    </source>
</evidence>
<feature type="chain" id="PRO_5009182815" evidence="2">
    <location>
        <begin position="48"/>
        <end position="432"/>
    </location>
</feature>
<feature type="signal peptide" evidence="2">
    <location>
        <begin position="1"/>
        <end position="47"/>
    </location>
</feature>
<evidence type="ECO:0000313" key="3">
    <source>
        <dbReference type="EMBL" id="OEJ23327.1"/>
    </source>
</evidence>
<reference evidence="3 4" key="1">
    <citation type="submission" date="2016-08" db="EMBL/GenBank/DDBJ databases">
        <title>Complete genome sequence of Streptomyces agglomeratus strain 6-3-2, a novel anti-MRSA actinomycete isolated from Wuli of Tebit, China.</title>
        <authorList>
            <person name="Chen X."/>
        </authorList>
    </citation>
    <scope>NUCLEOTIDE SEQUENCE [LARGE SCALE GENOMIC DNA]</scope>
    <source>
        <strain evidence="3 4">6-3-2</strain>
    </source>
</reference>
<keyword evidence="2" id="KW-0732">Signal</keyword>
<feature type="region of interest" description="Disordered" evidence="1">
    <location>
        <begin position="389"/>
        <end position="432"/>
    </location>
</feature>
<evidence type="ECO:0000256" key="2">
    <source>
        <dbReference type="SAM" id="SignalP"/>
    </source>
</evidence>
<dbReference type="Proteomes" id="UP000095759">
    <property type="component" value="Unassembled WGS sequence"/>
</dbReference>
<dbReference type="STRING" id="285458.BGM19_35660"/>
<evidence type="ECO:0000313" key="4">
    <source>
        <dbReference type="Proteomes" id="UP000095759"/>
    </source>
</evidence>
<name>A0A1E5P1F6_9ACTN</name>
<dbReference type="EMBL" id="MEHJ01000001">
    <property type="protein sequence ID" value="OEJ23327.1"/>
    <property type="molecule type" value="Genomic_DNA"/>
</dbReference>
<organism evidence="3 4">
    <name type="scientific">Streptomyces agglomeratus</name>
    <dbReference type="NCBI Taxonomy" id="285458"/>
    <lineage>
        <taxon>Bacteria</taxon>
        <taxon>Bacillati</taxon>
        <taxon>Actinomycetota</taxon>
        <taxon>Actinomycetes</taxon>
        <taxon>Kitasatosporales</taxon>
        <taxon>Streptomycetaceae</taxon>
        <taxon>Streptomyces</taxon>
    </lineage>
</organism>
<keyword evidence="4" id="KW-1185">Reference proteome</keyword>
<dbReference type="RefSeq" id="WP_069933641.1">
    <property type="nucleotide sequence ID" value="NZ_MEHJ01000001.1"/>
</dbReference>